<dbReference type="Gene3D" id="2.130.10.10">
    <property type="entry name" value="YVTN repeat-like/Quinoprotein amine dehydrogenase"/>
    <property type="match status" value="3"/>
</dbReference>
<feature type="repeat" description="WD" evidence="1">
    <location>
        <begin position="715"/>
        <end position="756"/>
    </location>
</feature>
<dbReference type="Gene3D" id="3.30.230.10">
    <property type="match status" value="1"/>
</dbReference>
<sequence length="962" mass="100647">MASSRSRRLVQIVVRSCRAWLPTLPRHWRRDVRVPIAVAAVSGHPELLTLCLRYEPGRRRADGPAVLERLDAGPPVDGDFEGAVATALRWAEGQPDFPSRGRITWTVETADGSPTTTPVHGASAGGAFAVALAFLFGLTPLARSRPRDPRAVLSAEVDAFGLLGPVAGIGQKAALVAGSDHARLLVAGADHERALAAQSGGRPEAVAVTSVAEAVGAALLRRHLVVPVAFVVLMAATVTGTWAARHAADRAAARTQARVESLSGQARAYHGSAPDRSAAAALRAHVLDPRSSTATAAMLSAAYGDLRLSGVIDAAHQVKAVQYSPDGRLLAVSSGRTVTVYGSGGRSVRARVGTRAGSVTALRFTADGRALVLGTDQGEVLYGRLGRSDEIGLRSLRGAGPPVLALATGDGDRVAWATADGVEAVTGTATPSPLRIRQADALVTSLAFLPGGRLAVGRLTKGNDPALQVYPADRAGATPRTLLTAKKAMRLLRKDITAMTVTDNGRSLVVGGSRIDLQVYDTRTLRLKKSVEVSGYVYAVSASTDGHTVLVATRDWPPYRAPLDLNSAGPTVTSLDLTGDGRASGLAYSKATESLTAVLAVHPVTGAPAVASTPFEGRSRVFLYDPPVRAGAQSQVGAVVGDPEFPDSVLVLHIDGRLIRYRAHDGQRTVLLKAASQTVLALAVDERSGTVALGDADGRVTLYDYPAMRPRGEPLRRADSPVFRLAFSPDGRTLAAGDSSGEVYLWNLARRTAKVAREPRPTQDAGPVGTLAWRPDGTRLLVGHRLGRAEVLDPRTARTVASRDFAAAGTDDGLGDLGAAVPYEDGYLAGFGDGRIARYGPTIRLRAQLPQRHEANVLGIALAPDRSALLTVSADHTALLQQVPDGTELFRATSPEDAEHDDSPYGGAWTAGGFTPDGAWAVLGSTTGRLTALALDSEGLVRRLCALTDARTGADALSEACR</sequence>
<dbReference type="RefSeq" id="WP_135784880.1">
    <property type="nucleotide sequence ID" value="NZ_SRRT01000002.1"/>
</dbReference>
<keyword evidence="1" id="KW-0853">WD repeat</keyword>
<dbReference type="Pfam" id="PF00400">
    <property type="entry name" value="WD40"/>
    <property type="match status" value="2"/>
</dbReference>
<dbReference type="EMBL" id="SRRT01000002">
    <property type="protein sequence ID" value="TGN79543.1"/>
    <property type="molecule type" value="Genomic_DNA"/>
</dbReference>
<dbReference type="Proteomes" id="UP000298159">
    <property type="component" value="Unassembled WGS sequence"/>
</dbReference>
<dbReference type="InterPro" id="IPR011047">
    <property type="entry name" value="Quinoprotein_ADH-like_sf"/>
</dbReference>
<dbReference type="PROSITE" id="PS50082">
    <property type="entry name" value="WD_REPEATS_2"/>
    <property type="match status" value="1"/>
</dbReference>
<dbReference type="SMART" id="SM00320">
    <property type="entry name" value="WD40"/>
    <property type="match status" value="6"/>
</dbReference>
<keyword evidence="3" id="KW-1185">Reference proteome</keyword>
<dbReference type="PROSITE" id="PS50294">
    <property type="entry name" value="WD_REPEATS_REGION"/>
    <property type="match status" value="1"/>
</dbReference>
<protein>
    <submittedName>
        <fullName evidence="2">WD40 repeat domain-containing protein</fullName>
    </submittedName>
</protein>
<dbReference type="PANTHER" id="PTHR19879">
    <property type="entry name" value="TRANSCRIPTION INITIATION FACTOR TFIID"/>
    <property type="match status" value="1"/>
</dbReference>
<name>A0A4Z1DAV2_9ACTN</name>
<dbReference type="InterPro" id="IPR001680">
    <property type="entry name" value="WD40_rpt"/>
</dbReference>
<reference evidence="2 3" key="1">
    <citation type="submission" date="2019-04" db="EMBL/GenBank/DDBJ databases">
        <title>Streptomyces sp. nov. Bv016 isolated from bark of Buahinia variegata.</title>
        <authorList>
            <person name="Kanchanasin P."/>
            <person name="Tanasupawat S."/>
            <person name="Yuki M."/>
            <person name="Kudo T."/>
        </authorList>
    </citation>
    <scope>NUCLEOTIDE SEQUENCE [LARGE SCALE GENOMIC DNA]</scope>
    <source>
        <strain evidence="2 3">Bv016</strain>
    </source>
</reference>
<dbReference type="SUPFAM" id="SSF50998">
    <property type="entry name" value="Quinoprotein alcohol dehydrogenase-like"/>
    <property type="match status" value="1"/>
</dbReference>
<evidence type="ECO:0000313" key="3">
    <source>
        <dbReference type="Proteomes" id="UP000298159"/>
    </source>
</evidence>
<accession>A0A4Z1DAV2</accession>
<dbReference type="AlphaFoldDB" id="A0A4Z1DAV2"/>
<dbReference type="InterPro" id="IPR014721">
    <property type="entry name" value="Ribsml_uS5_D2-typ_fold_subgr"/>
</dbReference>
<dbReference type="SUPFAM" id="SSF101898">
    <property type="entry name" value="NHL repeat"/>
    <property type="match status" value="1"/>
</dbReference>
<dbReference type="PANTHER" id="PTHR19879:SF9">
    <property type="entry name" value="TRANSCRIPTION INITIATION FACTOR TFIID SUBUNIT 5"/>
    <property type="match status" value="1"/>
</dbReference>
<dbReference type="GeneID" id="95447526"/>
<proteinExistence type="predicted"/>
<evidence type="ECO:0000256" key="1">
    <source>
        <dbReference type="PROSITE-ProRule" id="PRU00221"/>
    </source>
</evidence>
<comment type="caution">
    <text evidence="2">The sequence shown here is derived from an EMBL/GenBank/DDBJ whole genome shotgun (WGS) entry which is preliminary data.</text>
</comment>
<gene>
    <name evidence="2" type="ORF">E5083_07965</name>
</gene>
<evidence type="ECO:0000313" key="2">
    <source>
        <dbReference type="EMBL" id="TGN79543.1"/>
    </source>
</evidence>
<organism evidence="2 3">
    <name type="scientific">Streptomyces bauhiniae</name>
    <dbReference type="NCBI Taxonomy" id="2340725"/>
    <lineage>
        <taxon>Bacteria</taxon>
        <taxon>Bacillati</taxon>
        <taxon>Actinomycetota</taxon>
        <taxon>Actinomycetes</taxon>
        <taxon>Kitasatosporales</taxon>
        <taxon>Streptomycetaceae</taxon>
        <taxon>Streptomyces</taxon>
    </lineage>
</organism>
<dbReference type="InterPro" id="IPR015943">
    <property type="entry name" value="WD40/YVTN_repeat-like_dom_sf"/>
</dbReference>